<name>A0ACC3DR77_9PEZI</name>
<sequence length="84" mass="8904">NPSHFFNPTYSPSRMQMKNFATVAVVAMASTAMAAPAAEPVALAQPEAMPDRCYNPNINAPDDCKHPKPKPGSGLGKTKACTIM</sequence>
<keyword evidence="2" id="KW-1185">Reference proteome</keyword>
<gene>
    <name evidence="1" type="ORF">LTS18_005399</name>
</gene>
<comment type="caution">
    <text evidence="1">The sequence shown here is derived from an EMBL/GenBank/DDBJ whole genome shotgun (WGS) entry which is preliminary data.</text>
</comment>
<evidence type="ECO:0000313" key="2">
    <source>
        <dbReference type="Proteomes" id="UP001186974"/>
    </source>
</evidence>
<accession>A0ACC3DR77</accession>
<dbReference type="EMBL" id="JAWDJW010001281">
    <property type="protein sequence ID" value="KAK3079232.1"/>
    <property type="molecule type" value="Genomic_DNA"/>
</dbReference>
<feature type="non-terminal residue" evidence="1">
    <location>
        <position position="1"/>
    </location>
</feature>
<organism evidence="1 2">
    <name type="scientific">Coniosporium uncinatum</name>
    <dbReference type="NCBI Taxonomy" id="93489"/>
    <lineage>
        <taxon>Eukaryota</taxon>
        <taxon>Fungi</taxon>
        <taxon>Dikarya</taxon>
        <taxon>Ascomycota</taxon>
        <taxon>Pezizomycotina</taxon>
        <taxon>Dothideomycetes</taxon>
        <taxon>Dothideomycetes incertae sedis</taxon>
        <taxon>Coniosporium</taxon>
    </lineage>
</organism>
<proteinExistence type="predicted"/>
<protein>
    <submittedName>
        <fullName evidence="1">Uncharacterized protein</fullName>
    </submittedName>
</protein>
<reference evidence="1" key="1">
    <citation type="submission" date="2024-09" db="EMBL/GenBank/DDBJ databases">
        <title>Black Yeasts Isolated from many extreme environments.</title>
        <authorList>
            <person name="Coleine C."/>
            <person name="Stajich J.E."/>
            <person name="Selbmann L."/>
        </authorList>
    </citation>
    <scope>NUCLEOTIDE SEQUENCE</scope>
    <source>
        <strain evidence="1">CCFEE 5737</strain>
    </source>
</reference>
<dbReference type="Proteomes" id="UP001186974">
    <property type="component" value="Unassembled WGS sequence"/>
</dbReference>
<evidence type="ECO:0000313" key="1">
    <source>
        <dbReference type="EMBL" id="KAK3079232.1"/>
    </source>
</evidence>